<accession>A0A3P6URE6</accession>
<protein>
    <submittedName>
        <fullName evidence="2">Uncharacterized protein</fullName>
    </submittedName>
</protein>
<gene>
    <name evidence="2" type="ORF">NLS_LOCUS5065</name>
</gene>
<keyword evidence="3" id="KW-1185">Reference proteome</keyword>
<sequence>MAEKRPSDGSISPGQSRVKMLLERFEKSEVVVAEESNSLLTARDRGKPIPRHRFSKQQAFTGIHQKRSILKRQSKSHTDIRPSGGSVTGRGRGVMAKTNSHEDQANFIDAIRMH</sequence>
<evidence type="ECO:0000256" key="1">
    <source>
        <dbReference type="SAM" id="MobiDB-lite"/>
    </source>
</evidence>
<evidence type="ECO:0000313" key="2">
    <source>
        <dbReference type="EMBL" id="VDK80834.1"/>
    </source>
</evidence>
<name>A0A3P6URE6_LITSI</name>
<reference evidence="2 3" key="1">
    <citation type="submission" date="2018-08" db="EMBL/GenBank/DDBJ databases">
        <authorList>
            <person name="Laetsch R D."/>
            <person name="Stevens L."/>
            <person name="Kumar S."/>
            <person name="Blaxter L. M."/>
        </authorList>
    </citation>
    <scope>NUCLEOTIDE SEQUENCE [LARGE SCALE GENOMIC DNA]</scope>
</reference>
<dbReference type="Proteomes" id="UP000277928">
    <property type="component" value="Unassembled WGS sequence"/>
</dbReference>
<proteinExistence type="predicted"/>
<dbReference type="EMBL" id="UYRX01000357">
    <property type="protein sequence ID" value="VDK80834.1"/>
    <property type="molecule type" value="Genomic_DNA"/>
</dbReference>
<dbReference type="AlphaFoldDB" id="A0A3P6URE6"/>
<dbReference type="OMA" id="SYSHGDQ"/>
<feature type="region of interest" description="Disordered" evidence="1">
    <location>
        <begin position="68"/>
        <end position="110"/>
    </location>
</feature>
<organism evidence="2 3">
    <name type="scientific">Litomosoides sigmodontis</name>
    <name type="common">Filarial nematode worm</name>
    <dbReference type="NCBI Taxonomy" id="42156"/>
    <lineage>
        <taxon>Eukaryota</taxon>
        <taxon>Metazoa</taxon>
        <taxon>Ecdysozoa</taxon>
        <taxon>Nematoda</taxon>
        <taxon>Chromadorea</taxon>
        <taxon>Rhabditida</taxon>
        <taxon>Spirurina</taxon>
        <taxon>Spiruromorpha</taxon>
        <taxon>Filarioidea</taxon>
        <taxon>Onchocercidae</taxon>
        <taxon>Litomosoides</taxon>
    </lineage>
</organism>
<evidence type="ECO:0000313" key="3">
    <source>
        <dbReference type="Proteomes" id="UP000277928"/>
    </source>
</evidence>
<dbReference type="OrthoDB" id="5821786at2759"/>